<name>A0A9D9IC41_9SPIO</name>
<evidence type="ECO:0000313" key="2">
    <source>
        <dbReference type="Proteomes" id="UP000810292"/>
    </source>
</evidence>
<reference evidence="1" key="1">
    <citation type="submission" date="2020-10" db="EMBL/GenBank/DDBJ databases">
        <authorList>
            <person name="Gilroy R."/>
        </authorList>
    </citation>
    <scope>NUCLEOTIDE SEQUENCE</scope>
    <source>
        <strain evidence="1">14700</strain>
    </source>
</reference>
<dbReference type="Proteomes" id="UP000810292">
    <property type="component" value="Unassembled WGS sequence"/>
</dbReference>
<comment type="caution">
    <text evidence="1">The sequence shown here is derived from an EMBL/GenBank/DDBJ whole genome shotgun (WGS) entry which is preliminary data.</text>
</comment>
<dbReference type="AlphaFoldDB" id="A0A9D9IC41"/>
<protein>
    <submittedName>
        <fullName evidence="1">PD-(D/E)XK nuclease family transposase</fullName>
    </submittedName>
</protein>
<gene>
    <name evidence="1" type="ORF">IAA72_04980</name>
</gene>
<proteinExistence type="predicted"/>
<dbReference type="EMBL" id="JADIMF010000076">
    <property type="protein sequence ID" value="MBO8469119.1"/>
    <property type="molecule type" value="Genomic_DNA"/>
</dbReference>
<dbReference type="Pfam" id="PF12784">
    <property type="entry name" value="PDDEXK_2"/>
    <property type="match status" value="1"/>
</dbReference>
<sequence>MPKINYDRTRELLGILRNFRLLDDTFFSQCFDGSNECMELILRIILDIPDLKVLKTNTQKNVKNLMLHEARLDAYAEDSKGNAYDIEVQRSDAGAEKRRARFYSSMQDSKILGKGRRYRNLPDSYVIFITENDVMRLGDSVYRIERCIMNNGKEFSDGSHIVYVNGSYRDDSSPIGRLMHDFACRKPEEMHYKVLVNKVRYYKESKEGVDTMCKAMENLVRKERAEGKAEEKKERILRLLLDGTLPVQKIASIYDLQIEDVEKIQREYLNKR</sequence>
<evidence type="ECO:0000313" key="1">
    <source>
        <dbReference type="EMBL" id="MBO8469119.1"/>
    </source>
</evidence>
<organism evidence="1 2">
    <name type="scientific">Candidatus Ornithospirochaeta stercoravium</name>
    <dbReference type="NCBI Taxonomy" id="2840897"/>
    <lineage>
        <taxon>Bacteria</taxon>
        <taxon>Pseudomonadati</taxon>
        <taxon>Spirochaetota</taxon>
        <taxon>Spirochaetia</taxon>
        <taxon>Spirochaetales</taxon>
        <taxon>Spirochaetaceae</taxon>
        <taxon>Spirochaetaceae incertae sedis</taxon>
        <taxon>Candidatus Ornithospirochaeta</taxon>
    </lineage>
</organism>
<reference evidence="1" key="2">
    <citation type="journal article" date="2021" name="PeerJ">
        <title>Extensive microbial diversity within the chicken gut microbiome revealed by metagenomics and culture.</title>
        <authorList>
            <person name="Gilroy R."/>
            <person name="Ravi A."/>
            <person name="Getino M."/>
            <person name="Pursley I."/>
            <person name="Horton D.L."/>
            <person name="Alikhan N.F."/>
            <person name="Baker D."/>
            <person name="Gharbi K."/>
            <person name="Hall N."/>
            <person name="Watson M."/>
            <person name="Adriaenssens E.M."/>
            <person name="Foster-Nyarko E."/>
            <person name="Jarju S."/>
            <person name="Secka A."/>
            <person name="Antonio M."/>
            <person name="Oren A."/>
            <person name="Chaudhuri R.R."/>
            <person name="La Ragione R."/>
            <person name="Hildebrand F."/>
            <person name="Pallen M.J."/>
        </authorList>
    </citation>
    <scope>NUCLEOTIDE SEQUENCE</scope>
    <source>
        <strain evidence="1">14700</strain>
    </source>
</reference>
<accession>A0A9D9IC41</accession>